<dbReference type="PRINTS" id="PR00276">
    <property type="entry name" value="INSULINFAMLY"/>
</dbReference>
<feature type="transmembrane region" description="Helical" evidence="8">
    <location>
        <begin position="64"/>
        <end position="84"/>
    </location>
</feature>
<keyword evidence="6" id="KW-0964">Secreted</keyword>
<dbReference type="Proteomes" id="UP000499080">
    <property type="component" value="Unassembled WGS sequence"/>
</dbReference>
<evidence type="ECO:0000313" key="10">
    <source>
        <dbReference type="EMBL" id="GBL80606.1"/>
    </source>
</evidence>
<dbReference type="GO" id="GO:0005576">
    <property type="term" value="C:extracellular region"/>
    <property type="evidence" value="ECO:0007669"/>
    <property type="project" value="UniProtKB-SubCell"/>
</dbReference>
<keyword evidence="4" id="KW-0732">Signal</keyword>
<keyword evidence="8" id="KW-0812">Transmembrane</keyword>
<dbReference type="InterPro" id="IPR036438">
    <property type="entry name" value="Insulin-like_sf"/>
</dbReference>
<reference evidence="10 11" key="1">
    <citation type="journal article" date="2019" name="Sci. Rep.">
        <title>Orb-weaving spider Araneus ventricosus genome elucidates the spidroin gene catalogue.</title>
        <authorList>
            <person name="Kono N."/>
            <person name="Nakamura H."/>
            <person name="Ohtoshi R."/>
            <person name="Moran D.A.P."/>
            <person name="Shinohara A."/>
            <person name="Yoshida Y."/>
            <person name="Fujiwara M."/>
            <person name="Mori M."/>
            <person name="Tomita M."/>
            <person name="Arakawa K."/>
        </authorList>
    </citation>
    <scope>NUCLEOTIDE SEQUENCE [LARGE SCALE GENOMIC DNA]</scope>
</reference>
<gene>
    <name evidence="10" type="ORF">AVEN_225286_1</name>
</gene>
<dbReference type="InterPro" id="IPR022353">
    <property type="entry name" value="Insulin_CS"/>
</dbReference>
<evidence type="ECO:0000256" key="7">
    <source>
        <dbReference type="SAM" id="MobiDB-lite"/>
    </source>
</evidence>
<dbReference type="InterPro" id="IPR022352">
    <property type="entry name" value="Ins/IGF/rlx"/>
</dbReference>
<dbReference type="GO" id="GO:0005179">
    <property type="term" value="F:hormone activity"/>
    <property type="evidence" value="ECO:0007669"/>
    <property type="project" value="InterPro"/>
</dbReference>
<comment type="similarity">
    <text evidence="1 6">Belongs to the insulin family.</text>
</comment>
<dbReference type="AlphaFoldDB" id="A0A4Y2AMY7"/>
<evidence type="ECO:0000256" key="3">
    <source>
        <dbReference type="ARBA" id="ARBA00022685"/>
    </source>
</evidence>
<name>A0A4Y2AMY7_ARAVE</name>
<keyword evidence="8" id="KW-1133">Transmembrane helix</keyword>
<evidence type="ECO:0000256" key="5">
    <source>
        <dbReference type="ARBA" id="ARBA00023157"/>
    </source>
</evidence>
<dbReference type="SMART" id="SM00078">
    <property type="entry name" value="IlGF"/>
    <property type="match status" value="1"/>
</dbReference>
<comment type="subunit">
    <text evidence="2">Heterodimer of a B chain and an A chain linked by two disulfide bonds.</text>
</comment>
<evidence type="ECO:0000256" key="4">
    <source>
        <dbReference type="ARBA" id="ARBA00022729"/>
    </source>
</evidence>
<dbReference type="EMBL" id="BGPR01000022">
    <property type="protein sequence ID" value="GBL80606.1"/>
    <property type="molecule type" value="Genomic_DNA"/>
</dbReference>
<keyword evidence="11" id="KW-1185">Reference proteome</keyword>
<dbReference type="PANTHER" id="PTHR13647:SF4">
    <property type="entry name" value="INSULIN-LIKE PEPTIDE 1-RELATED"/>
    <property type="match status" value="1"/>
</dbReference>
<evidence type="ECO:0000256" key="6">
    <source>
        <dbReference type="RuleBase" id="RU000406"/>
    </source>
</evidence>
<protein>
    <recommendedName>
        <fullName evidence="9">Insulin-like domain-containing protein</fullName>
    </recommendedName>
</protein>
<keyword evidence="8" id="KW-0472">Membrane</keyword>
<dbReference type="PROSITE" id="PS00262">
    <property type="entry name" value="INSULIN"/>
    <property type="match status" value="1"/>
</dbReference>
<keyword evidence="3" id="KW-0165">Cleavage on pair of basic residues</keyword>
<keyword evidence="5" id="KW-1015">Disulfide bond</keyword>
<dbReference type="OrthoDB" id="6414143at2759"/>
<evidence type="ECO:0000256" key="1">
    <source>
        <dbReference type="ARBA" id="ARBA00009034"/>
    </source>
</evidence>
<dbReference type="GO" id="GO:0003676">
    <property type="term" value="F:nucleic acid binding"/>
    <property type="evidence" value="ECO:0007669"/>
    <property type="project" value="InterPro"/>
</dbReference>
<dbReference type="Pfam" id="PF00049">
    <property type="entry name" value="Insulin"/>
    <property type="match status" value="1"/>
</dbReference>
<dbReference type="SUPFAM" id="SSF56994">
    <property type="entry name" value="Insulin-like"/>
    <property type="match status" value="1"/>
</dbReference>
<comment type="subcellular location">
    <subcellularLocation>
        <location evidence="6">Secreted</location>
    </subcellularLocation>
</comment>
<dbReference type="InterPro" id="IPR016179">
    <property type="entry name" value="Insulin-like"/>
</dbReference>
<proteinExistence type="inferred from homology"/>
<dbReference type="Gene3D" id="3.30.420.10">
    <property type="entry name" value="Ribonuclease H-like superfamily/Ribonuclease H"/>
    <property type="match status" value="1"/>
</dbReference>
<dbReference type="InterPro" id="IPR036397">
    <property type="entry name" value="RNaseH_sf"/>
</dbReference>
<dbReference type="Gene3D" id="1.10.100.10">
    <property type="entry name" value="Insulin-like"/>
    <property type="match status" value="1"/>
</dbReference>
<dbReference type="CDD" id="cd04366">
    <property type="entry name" value="IlGF_insulin_bombyxin_like"/>
    <property type="match status" value="1"/>
</dbReference>
<feature type="domain" description="Insulin-like" evidence="9">
    <location>
        <begin position="92"/>
        <end position="179"/>
    </location>
</feature>
<dbReference type="PANTHER" id="PTHR13647">
    <property type="entry name" value="INSULIN-LIKE PEPTIDE 2-RELATED"/>
    <property type="match status" value="1"/>
</dbReference>
<evidence type="ECO:0000313" key="11">
    <source>
        <dbReference type="Proteomes" id="UP000499080"/>
    </source>
</evidence>
<feature type="region of interest" description="Disordered" evidence="7">
    <location>
        <begin position="134"/>
        <end position="154"/>
    </location>
</feature>
<accession>A0A4Y2AMY7</accession>
<evidence type="ECO:0000256" key="2">
    <source>
        <dbReference type="ARBA" id="ARBA00011207"/>
    </source>
</evidence>
<organism evidence="10 11">
    <name type="scientific">Araneus ventricosus</name>
    <name type="common">Orbweaver spider</name>
    <name type="synonym">Epeira ventricosa</name>
    <dbReference type="NCBI Taxonomy" id="182803"/>
    <lineage>
        <taxon>Eukaryota</taxon>
        <taxon>Metazoa</taxon>
        <taxon>Ecdysozoa</taxon>
        <taxon>Arthropoda</taxon>
        <taxon>Chelicerata</taxon>
        <taxon>Arachnida</taxon>
        <taxon>Araneae</taxon>
        <taxon>Araneomorphae</taxon>
        <taxon>Entelegynae</taxon>
        <taxon>Araneoidea</taxon>
        <taxon>Araneidae</taxon>
        <taxon>Araneus</taxon>
    </lineage>
</organism>
<evidence type="ECO:0000259" key="9">
    <source>
        <dbReference type="SMART" id="SM00078"/>
    </source>
</evidence>
<sequence>MVIRKWIQKKRLKWKGAYKSGLACAILTRLREAIRRKRPGKFSDGVILLHNNVRPHTTRKTQELLQMFSSFKIFVLCFVVISLFHSDSVQSVRICGKRLADLLHFMCKHYGGFHSPGVKRTAFTDLENTSSDLYSRRTAEETEQESSSEDGQLSTAIDSGVVNECCRKQCTVATLISYCADGQYLGSLERLAELETLFSSNAETLREDQMGEETASETPAANTEMQHRVNTVAVAERPNLGTSTRNRPVFIVLPQVQEVPSSDMSTEENNESSL</sequence>
<comment type="caution">
    <text evidence="10">The sequence shown here is derived from an EMBL/GenBank/DDBJ whole genome shotgun (WGS) entry which is preliminary data.</text>
</comment>
<evidence type="ECO:0000256" key="8">
    <source>
        <dbReference type="SAM" id="Phobius"/>
    </source>
</evidence>